<reference evidence="2" key="1">
    <citation type="submission" date="2022-11" db="UniProtKB">
        <authorList>
            <consortium name="WormBaseParasite"/>
        </authorList>
    </citation>
    <scope>IDENTIFICATION</scope>
</reference>
<accession>A0A914HYY1</accession>
<dbReference type="Proteomes" id="UP000887572">
    <property type="component" value="Unplaced"/>
</dbReference>
<evidence type="ECO:0000313" key="2">
    <source>
        <dbReference type="WBParaSite" id="Gr19_v10_g5377.t1"/>
    </source>
</evidence>
<proteinExistence type="predicted"/>
<protein>
    <submittedName>
        <fullName evidence="2">Uncharacterized protein</fullName>
    </submittedName>
</protein>
<dbReference type="WBParaSite" id="Gr19_v10_g5377.t1">
    <property type="protein sequence ID" value="Gr19_v10_g5377.t1"/>
    <property type="gene ID" value="Gr19_v10_g5377"/>
</dbReference>
<sequence length="83" mass="9561">MVHQSTDANRSANFTENLIMHHQSRLLECLGELTKPFGIHCNGTHRSNFETIKNTNAKNQRELFLEPFEFGSGMDQQQQTKIL</sequence>
<name>A0A914HYY1_GLORO</name>
<organism evidence="1 2">
    <name type="scientific">Globodera rostochiensis</name>
    <name type="common">Golden nematode worm</name>
    <name type="synonym">Heterodera rostochiensis</name>
    <dbReference type="NCBI Taxonomy" id="31243"/>
    <lineage>
        <taxon>Eukaryota</taxon>
        <taxon>Metazoa</taxon>
        <taxon>Ecdysozoa</taxon>
        <taxon>Nematoda</taxon>
        <taxon>Chromadorea</taxon>
        <taxon>Rhabditida</taxon>
        <taxon>Tylenchina</taxon>
        <taxon>Tylenchomorpha</taxon>
        <taxon>Tylenchoidea</taxon>
        <taxon>Heteroderidae</taxon>
        <taxon>Heteroderinae</taxon>
        <taxon>Globodera</taxon>
    </lineage>
</organism>
<keyword evidence="1" id="KW-1185">Reference proteome</keyword>
<evidence type="ECO:0000313" key="1">
    <source>
        <dbReference type="Proteomes" id="UP000887572"/>
    </source>
</evidence>
<dbReference type="AlphaFoldDB" id="A0A914HYY1"/>